<sequence>MKGELKALGFVGYKNSGKTSLIVEVAKTLTAQKYKVVMAKFSHHDFDREDTDTKKFKKCGCISIGLSENETFISWPFFKSLTDILPLLDADVLLVEGGKDLGWLPRIVLPKDEEDFDKLDNGLVLGYYHNSLKFKYKQFKNPAEVASLVLEKGFALPGLNCGACGFEDCSGLGKAIVQNKADISFCKILNNSETIVKVDNKRILLNPFVERVLKNNILAVLTELKGFKKGKIEVKFTV</sequence>
<evidence type="ECO:0000256" key="2">
    <source>
        <dbReference type="ARBA" id="ARBA00022723"/>
    </source>
</evidence>
<dbReference type="PANTHER" id="PTHR40072">
    <property type="entry name" value="MOLYBDOPTERIN-GUANINE DINUCLEOTIDE BIOSYNTHESIS ADAPTER PROTEIN-RELATED"/>
    <property type="match status" value="1"/>
</dbReference>
<evidence type="ECO:0000313" key="6">
    <source>
        <dbReference type="EMBL" id="SDN75328.1"/>
    </source>
</evidence>
<dbReference type="SUPFAM" id="SSF52540">
    <property type="entry name" value="P-loop containing nucleoside triphosphate hydrolases"/>
    <property type="match status" value="1"/>
</dbReference>
<organism evidence="6 7">
    <name type="scientific">Desulfonauticus submarinus</name>
    <dbReference type="NCBI Taxonomy" id="206665"/>
    <lineage>
        <taxon>Bacteria</taxon>
        <taxon>Pseudomonadati</taxon>
        <taxon>Thermodesulfobacteriota</taxon>
        <taxon>Desulfovibrionia</taxon>
        <taxon>Desulfovibrionales</taxon>
        <taxon>Desulfonauticaceae</taxon>
        <taxon>Desulfonauticus</taxon>
    </lineage>
</organism>
<keyword evidence="3" id="KW-0408">Iron</keyword>
<keyword evidence="4" id="KW-0411">Iron-sulfur</keyword>
<dbReference type="InterPro" id="IPR007202">
    <property type="entry name" value="4Fe-4S_dom"/>
</dbReference>
<evidence type="ECO:0000313" key="7">
    <source>
        <dbReference type="Proteomes" id="UP000199602"/>
    </source>
</evidence>
<dbReference type="GO" id="GO:0006777">
    <property type="term" value="P:Mo-molybdopterin cofactor biosynthetic process"/>
    <property type="evidence" value="ECO:0007669"/>
    <property type="project" value="InterPro"/>
</dbReference>
<dbReference type="Pfam" id="PF03205">
    <property type="entry name" value="MobB"/>
    <property type="match status" value="1"/>
</dbReference>
<dbReference type="PROSITE" id="PS51656">
    <property type="entry name" value="4FE4S"/>
    <property type="match status" value="1"/>
</dbReference>
<dbReference type="InterPro" id="IPR052539">
    <property type="entry name" value="MGD_biosynthesis_adapter"/>
</dbReference>
<dbReference type="Proteomes" id="UP000199602">
    <property type="component" value="Unassembled WGS sequence"/>
</dbReference>
<dbReference type="Pfam" id="PF04060">
    <property type="entry name" value="FeS"/>
    <property type="match status" value="1"/>
</dbReference>
<evidence type="ECO:0000256" key="3">
    <source>
        <dbReference type="ARBA" id="ARBA00023004"/>
    </source>
</evidence>
<evidence type="ECO:0000256" key="1">
    <source>
        <dbReference type="ARBA" id="ARBA00022485"/>
    </source>
</evidence>
<feature type="domain" description="4Fe-4S" evidence="5">
    <location>
        <begin position="144"/>
        <end position="204"/>
    </location>
</feature>
<dbReference type="GO" id="GO:0005525">
    <property type="term" value="F:GTP binding"/>
    <property type="evidence" value="ECO:0007669"/>
    <property type="project" value="InterPro"/>
</dbReference>
<accession>A0A1H0DZ22</accession>
<dbReference type="OrthoDB" id="9789936at2"/>
<keyword evidence="2" id="KW-0479">Metal-binding</keyword>
<keyword evidence="1" id="KW-0004">4Fe-4S</keyword>
<dbReference type="AlphaFoldDB" id="A0A1H0DZ22"/>
<dbReference type="STRING" id="206665.SAMN04488516_10661"/>
<dbReference type="GO" id="GO:0051539">
    <property type="term" value="F:4 iron, 4 sulfur cluster binding"/>
    <property type="evidence" value="ECO:0007669"/>
    <property type="project" value="UniProtKB-KW"/>
</dbReference>
<protein>
    <submittedName>
        <fullName evidence="6">Molybdopterin-guanine dinucleotide biosynthesis protein B</fullName>
    </submittedName>
</protein>
<gene>
    <name evidence="6" type="ORF">SAMN04488516_10661</name>
</gene>
<evidence type="ECO:0000256" key="4">
    <source>
        <dbReference type="ARBA" id="ARBA00023014"/>
    </source>
</evidence>
<dbReference type="Gene3D" id="3.40.50.300">
    <property type="entry name" value="P-loop containing nucleotide triphosphate hydrolases"/>
    <property type="match status" value="1"/>
</dbReference>
<proteinExistence type="predicted"/>
<dbReference type="GO" id="GO:0046872">
    <property type="term" value="F:metal ion binding"/>
    <property type="evidence" value="ECO:0007669"/>
    <property type="project" value="UniProtKB-KW"/>
</dbReference>
<keyword evidence="7" id="KW-1185">Reference proteome</keyword>
<name>A0A1H0DZ22_9BACT</name>
<dbReference type="PANTHER" id="PTHR40072:SF1">
    <property type="entry name" value="MOLYBDOPTERIN-GUANINE DINUCLEOTIDE BIOSYNTHESIS ADAPTER PROTEIN"/>
    <property type="match status" value="1"/>
</dbReference>
<dbReference type="Gene3D" id="1.10.15.40">
    <property type="entry name" value="Electron transport complex subunit B, putative Fe-S cluster"/>
    <property type="match status" value="1"/>
</dbReference>
<dbReference type="RefSeq" id="WP_092065331.1">
    <property type="nucleotide sequence ID" value="NZ_FNIN01000006.1"/>
</dbReference>
<evidence type="ECO:0000259" key="5">
    <source>
        <dbReference type="PROSITE" id="PS51656"/>
    </source>
</evidence>
<dbReference type="InterPro" id="IPR004435">
    <property type="entry name" value="MobB_dom"/>
</dbReference>
<reference evidence="6 7" key="1">
    <citation type="submission" date="2016-10" db="EMBL/GenBank/DDBJ databases">
        <authorList>
            <person name="de Groot N.N."/>
        </authorList>
    </citation>
    <scope>NUCLEOTIDE SEQUENCE [LARGE SCALE GENOMIC DNA]</scope>
    <source>
        <strain evidence="6 7">DSM 15269</strain>
    </source>
</reference>
<dbReference type="EMBL" id="FNIN01000006">
    <property type="protein sequence ID" value="SDN75328.1"/>
    <property type="molecule type" value="Genomic_DNA"/>
</dbReference>
<dbReference type="InterPro" id="IPR027417">
    <property type="entry name" value="P-loop_NTPase"/>
</dbReference>